<feature type="domain" description="Solute-binding protein family 5" evidence="2">
    <location>
        <begin position="93"/>
        <end position="464"/>
    </location>
</feature>
<reference evidence="3 4" key="1">
    <citation type="journal article" date="2010" name="ChemBioChem">
        <title>Cloning and characterization of the biosynthetic gene cluster of 16-membered macrolide antibiotic FD-891: involvement of a dual functional cytochrome P450 monooxygenase catalyzing epoxidation and hydroxylation.</title>
        <authorList>
            <person name="Kudo F."/>
            <person name="Motegi A."/>
            <person name="Mizoue K."/>
            <person name="Eguchi T."/>
        </authorList>
    </citation>
    <scope>NUCLEOTIDE SEQUENCE [LARGE SCALE GENOMIC DNA]</scope>
    <source>
        <strain evidence="3 4">A-8890</strain>
    </source>
</reference>
<reference evidence="3 4" key="2">
    <citation type="journal article" date="2023" name="ChemBioChem">
        <title>Acyltransferase Domain Exchange between Two Independent Type I Polyketide Synthases in the Same Producer Strain of Macrolide Antibiotics.</title>
        <authorList>
            <person name="Kudo F."/>
            <person name="Kishikawa K."/>
            <person name="Tsuboi K."/>
            <person name="Kido T."/>
            <person name="Usui T."/>
            <person name="Hashimoto J."/>
            <person name="Shin-Ya K."/>
            <person name="Miyanaga A."/>
            <person name="Eguchi T."/>
        </authorList>
    </citation>
    <scope>NUCLEOTIDE SEQUENCE [LARGE SCALE GENOMIC DNA]</scope>
    <source>
        <strain evidence="3 4">A-8890</strain>
    </source>
</reference>
<evidence type="ECO:0000313" key="4">
    <source>
        <dbReference type="Proteomes" id="UP001321542"/>
    </source>
</evidence>
<sequence length="544" mass="58829">MRGAKSAKWVAIAAVVALSVTACGGGSDKGDDGGNDKGAVNPKGIVTFESGEPQNPLQPANTMESYGSDVITSIFDTLVDYEPGSGKITYTNAESITTKDSKVWTVKLKSGWKFHNGEAVTSKSYVDAWNWAANIANNQTNASWFSDIEGYADVHPEKGKAKKDAMSGLKVVDDSTFTITLSAPLAYFEYKLAYNVFAPLPSGFFKDPKGYGEKPVGNGPYEFVKWDHKKSIEVKTYAGYKGPNKPKNGGVLFKNYTGPDASYADLLSDKVDVIRQVPATSLANYKSDLGDRAVDQDYSAVQSIVPAFYTKQWKNIDNRVLQGLSMAIDRKTITDTVLQKTRTPATGWVAQGVLGFKAGAAGDVTTYNPAEAKKLIKAGGGVPGNKISIQFNADGGHGEWVEAVCGSIRKATGVECTGDSKADFQTDLKARDAHEVKSMYRGGWVLDYPFNGNFLRDLYGTGVAGNTSGYSNKAFDKLVKEADAAPTIEKSAELYQQAEKSLVDDMPSIPLWYYKVNSGYSNNVQNVKFNQAGDPILNEIEVKK</sequence>
<dbReference type="Pfam" id="PF00496">
    <property type="entry name" value="SBP_bac_5"/>
    <property type="match status" value="1"/>
</dbReference>
<dbReference type="InterPro" id="IPR000914">
    <property type="entry name" value="SBP_5_dom"/>
</dbReference>
<keyword evidence="4" id="KW-1185">Reference proteome</keyword>
<dbReference type="CDD" id="cd00995">
    <property type="entry name" value="PBP2_NikA_DppA_OppA_like"/>
    <property type="match status" value="1"/>
</dbReference>
<name>A0ABM7FB34_9ACTN</name>
<proteinExistence type="predicted"/>
<evidence type="ECO:0000313" key="3">
    <source>
        <dbReference type="EMBL" id="BBC33212.1"/>
    </source>
</evidence>
<dbReference type="Gene3D" id="3.90.76.10">
    <property type="entry name" value="Dipeptide-binding Protein, Domain 1"/>
    <property type="match status" value="1"/>
</dbReference>
<feature type="chain" id="PRO_5045823319" description="Solute-binding protein family 5 domain-containing protein" evidence="1">
    <location>
        <begin position="23"/>
        <end position="544"/>
    </location>
</feature>
<keyword evidence="1" id="KW-0732">Signal</keyword>
<dbReference type="RefSeq" id="WP_286252668.1">
    <property type="nucleotide sequence ID" value="NZ_AP018448.1"/>
</dbReference>
<dbReference type="Proteomes" id="UP001321542">
    <property type="component" value="Chromosome"/>
</dbReference>
<feature type="signal peptide" evidence="1">
    <location>
        <begin position="1"/>
        <end position="22"/>
    </location>
</feature>
<dbReference type="InterPro" id="IPR039424">
    <property type="entry name" value="SBP_5"/>
</dbReference>
<organism evidence="3 4">
    <name type="scientific">Streptomyces graminofaciens</name>
    <dbReference type="NCBI Taxonomy" id="68212"/>
    <lineage>
        <taxon>Bacteria</taxon>
        <taxon>Bacillati</taxon>
        <taxon>Actinomycetota</taxon>
        <taxon>Actinomycetes</taxon>
        <taxon>Kitasatosporales</taxon>
        <taxon>Streptomycetaceae</taxon>
        <taxon>Streptomyces</taxon>
    </lineage>
</organism>
<accession>A0ABM7FB34</accession>
<protein>
    <recommendedName>
        <fullName evidence="2">Solute-binding protein family 5 domain-containing protein</fullName>
    </recommendedName>
</protein>
<dbReference type="PANTHER" id="PTHR30290">
    <property type="entry name" value="PERIPLASMIC BINDING COMPONENT OF ABC TRANSPORTER"/>
    <property type="match status" value="1"/>
</dbReference>
<gene>
    <name evidence="3" type="ORF">SGFS_045060</name>
</gene>
<dbReference type="InterPro" id="IPR030678">
    <property type="entry name" value="Peptide/Ni-bd"/>
</dbReference>
<dbReference type="Gene3D" id="3.10.105.10">
    <property type="entry name" value="Dipeptide-binding Protein, Domain 3"/>
    <property type="match status" value="1"/>
</dbReference>
<dbReference type="SUPFAM" id="SSF53850">
    <property type="entry name" value="Periplasmic binding protein-like II"/>
    <property type="match status" value="1"/>
</dbReference>
<dbReference type="PIRSF" id="PIRSF002741">
    <property type="entry name" value="MppA"/>
    <property type="match status" value="1"/>
</dbReference>
<dbReference type="PROSITE" id="PS51257">
    <property type="entry name" value="PROKAR_LIPOPROTEIN"/>
    <property type="match status" value="1"/>
</dbReference>
<evidence type="ECO:0000259" key="2">
    <source>
        <dbReference type="Pfam" id="PF00496"/>
    </source>
</evidence>
<dbReference type="PANTHER" id="PTHR30290:SF83">
    <property type="entry name" value="ABC TRANSPORTER SUBSTRATE-BINDING PROTEIN"/>
    <property type="match status" value="1"/>
</dbReference>
<evidence type="ECO:0000256" key="1">
    <source>
        <dbReference type="SAM" id="SignalP"/>
    </source>
</evidence>
<dbReference type="Gene3D" id="3.40.190.10">
    <property type="entry name" value="Periplasmic binding protein-like II"/>
    <property type="match status" value="1"/>
</dbReference>
<dbReference type="EMBL" id="AP018448">
    <property type="protein sequence ID" value="BBC33212.1"/>
    <property type="molecule type" value="Genomic_DNA"/>
</dbReference>